<dbReference type="EMBL" id="JAROCG010000001">
    <property type="protein sequence ID" value="MDN4609547.1"/>
    <property type="molecule type" value="Genomic_DNA"/>
</dbReference>
<dbReference type="SUPFAM" id="SSF55729">
    <property type="entry name" value="Acyl-CoA N-acyltransferases (Nat)"/>
    <property type="match status" value="1"/>
</dbReference>
<dbReference type="InterPro" id="IPR000182">
    <property type="entry name" value="GNAT_dom"/>
</dbReference>
<feature type="domain" description="N-acetyltransferase" evidence="4">
    <location>
        <begin position="13"/>
        <end position="154"/>
    </location>
</feature>
<dbReference type="CDD" id="cd04301">
    <property type="entry name" value="NAT_SF"/>
    <property type="match status" value="1"/>
</dbReference>
<evidence type="ECO:0000313" key="5">
    <source>
        <dbReference type="EMBL" id="MDN4609547.1"/>
    </source>
</evidence>
<dbReference type="PANTHER" id="PTHR43877:SF1">
    <property type="entry name" value="ACETYLTRANSFERASE"/>
    <property type="match status" value="1"/>
</dbReference>
<dbReference type="InterPro" id="IPR050832">
    <property type="entry name" value="Bact_Acetyltransf"/>
</dbReference>
<name>A0ABT8JXG5_9MICC</name>
<proteinExistence type="predicted"/>
<comment type="caution">
    <text evidence="5">The sequence shown here is derived from an EMBL/GenBank/DDBJ whole genome shotgun (WGS) entry which is preliminary data.</text>
</comment>
<keyword evidence="2" id="KW-0012">Acyltransferase</keyword>
<dbReference type="Pfam" id="PF00583">
    <property type="entry name" value="Acetyltransf_1"/>
    <property type="match status" value="1"/>
</dbReference>
<evidence type="ECO:0000313" key="6">
    <source>
        <dbReference type="Proteomes" id="UP001174209"/>
    </source>
</evidence>
<evidence type="ECO:0000259" key="4">
    <source>
        <dbReference type="PROSITE" id="PS51186"/>
    </source>
</evidence>
<evidence type="ECO:0000256" key="3">
    <source>
        <dbReference type="SAM" id="MobiDB-lite"/>
    </source>
</evidence>
<dbReference type="Proteomes" id="UP001174209">
    <property type="component" value="Unassembled WGS sequence"/>
</dbReference>
<organism evidence="5 6">
    <name type="scientific">Arthrobacter burdickii</name>
    <dbReference type="NCBI Taxonomy" id="3035920"/>
    <lineage>
        <taxon>Bacteria</taxon>
        <taxon>Bacillati</taxon>
        <taxon>Actinomycetota</taxon>
        <taxon>Actinomycetes</taxon>
        <taxon>Micrococcales</taxon>
        <taxon>Micrococcaceae</taxon>
        <taxon>Arthrobacter</taxon>
    </lineage>
</organism>
<dbReference type="PANTHER" id="PTHR43877">
    <property type="entry name" value="AMINOALKYLPHOSPHONATE N-ACETYLTRANSFERASE-RELATED-RELATED"/>
    <property type="match status" value="1"/>
</dbReference>
<sequence length="154" mass="16763">MAPTGPLESEITRPIRPTSDNDREQLAHLYAQTRTGTSGPDVTRHHGAALDGVLHDRKHPVISEASLVSVDAEGRIIACIVVIKRPSKDGGAGTAFITELFTHPHHRRQGLAEDLLRCAIDKLHATGWPAVAVTLDSTNAAAMALYLSMDFRRW</sequence>
<reference evidence="5" key="1">
    <citation type="submission" date="2023-06" db="EMBL/GenBank/DDBJ databases">
        <title>MT1 and MT2 Draft Genomes of Novel Species.</title>
        <authorList>
            <person name="Venkateswaran K."/>
        </authorList>
    </citation>
    <scope>NUCLEOTIDE SEQUENCE</scope>
    <source>
        <strain evidence="5">IIF3SC-B10</strain>
    </source>
</reference>
<dbReference type="Gene3D" id="3.40.630.30">
    <property type="match status" value="1"/>
</dbReference>
<evidence type="ECO:0000256" key="1">
    <source>
        <dbReference type="ARBA" id="ARBA00022679"/>
    </source>
</evidence>
<accession>A0ABT8JXG5</accession>
<keyword evidence="1" id="KW-0808">Transferase</keyword>
<protein>
    <submittedName>
        <fullName evidence="5">GNAT family N-acetyltransferase</fullName>
    </submittedName>
</protein>
<keyword evidence="6" id="KW-1185">Reference proteome</keyword>
<evidence type="ECO:0000256" key="2">
    <source>
        <dbReference type="ARBA" id="ARBA00023315"/>
    </source>
</evidence>
<gene>
    <name evidence="5" type="ORF">P5G52_01575</name>
</gene>
<dbReference type="PROSITE" id="PS51186">
    <property type="entry name" value="GNAT"/>
    <property type="match status" value="1"/>
</dbReference>
<dbReference type="InterPro" id="IPR016181">
    <property type="entry name" value="Acyl_CoA_acyltransferase"/>
</dbReference>
<feature type="region of interest" description="Disordered" evidence="3">
    <location>
        <begin position="1"/>
        <end position="22"/>
    </location>
</feature>